<feature type="compositionally biased region" description="Gly residues" evidence="1">
    <location>
        <begin position="779"/>
        <end position="788"/>
    </location>
</feature>
<organism evidence="3 4">
    <name type="scientific">Cellulomonas marina</name>
    <dbReference type="NCBI Taxonomy" id="988821"/>
    <lineage>
        <taxon>Bacteria</taxon>
        <taxon>Bacillati</taxon>
        <taxon>Actinomycetota</taxon>
        <taxon>Actinomycetes</taxon>
        <taxon>Micrococcales</taxon>
        <taxon>Cellulomonadaceae</taxon>
        <taxon>Cellulomonas</taxon>
    </lineage>
</organism>
<reference evidence="3 4" key="1">
    <citation type="submission" date="2016-10" db="EMBL/GenBank/DDBJ databases">
        <authorList>
            <person name="de Groot N.N."/>
        </authorList>
    </citation>
    <scope>NUCLEOTIDE SEQUENCE [LARGE SCALE GENOMIC DNA]</scope>
    <source>
        <strain evidence="3 4">CGMCC 4.6945</strain>
    </source>
</reference>
<evidence type="ECO:0000313" key="3">
    <source>
        <dbReference type="EMBL" id="SFB10906.1"/>
    </source>
</evidence>
<feature type="transmembrane region" description="Helical" evidence="2">
    <location>
        <begin position="676"/>
        <end position="695"/>
    </location>
</feature>
<name>A0A1I0YDP8_9CELL</name>
<feature type="compositionally biased region" description="Basic and acidic residues" evidence="1">
    <location>
        <begin position="980"/>
        <end position="990"/>
    </location>
</feature>
<proteinExistence type="predicted"/>
<feature type="region of interest" description="Disordered" evidence="1">
    <location>
        <begin position="978"/>
        <end position="1031"/>
    </location>
</feature>
<feature type="transmembrane region" description="Helical" evidence="2">
    <location>
        <begin position="869"/>
        <end position="891"/>
    </location>
</feature>
<keyword evidence="2" id="KW-0812">Transmembrane</keyword>
<protein>
    <submittedName>
        <fullName evidence="3">Uncharacterized protein</fullName>
    </submittedName>
</protein>
<feature type="transmembrane region" description="Helical" evidence="2">
    <location>
        <begin position="958"/>
        <end position="977"/>
    </location>
</feature>
<keyword evidence="2" id="KW-1133">Transmembrane helix</keyword>
<accession>A0A1I0YDP8</accession>
<feature type="compositionally biased region" description="Acidic residues" evidence="1">
    <location>
        <begin position="824"/>
        <end position="834"/>
    </location>
</feature>
<gene>
    <name evidence="3" type="ORF">SAMN05421867_10751</name>
</gene>
<keyword evidence="2" id="KW-0472">Membrane</keyword>
<feature type="compositionally biased region" description="Low complexity" evidence="1">
    <location>
        <begin position="806"/>
        <end position="823"/>
    </location>
</feature>
<feature type="transmembrane region" description="Helical" evidence="2">
    <location>
        <begin position="897"/>
        <end position="925"/>
    </location>
</feature>
<sequence>MRTGVLARLRAGAIAGGARPARVLAAVLVGATAVAALVADPVVTRAVTERAPATSGAYDLLVTAPGTEAVLDGYVPPALLANLPERLGLDDVARVRAVDGVEVAAPLGEVLLDVADADQVSFVVPVDRSNTTTPNPQAYRLELTWTTDDGLGERVVDHRRLVAVIDDADLPPVVDDDVAALPDGWSCTVDRQVYSADDPESAPCRTYPRTAVQVSALGTSSSFTQATAKEGLISFALGFTPRERSRVTLVDPAAERALLGEAGAFLDPLVSAAAAGADDVPSLAAWAAEQPATPFVDALRAMWERQEAARTEGPWVSYDSEEEPPWPEPPVAPVLVAAGRSPQLRLTAEVTAGFGEVGVIGGPGLQTFLPPAGVQDGVGEPVGTAVVDVSQAADPLLSRAQRVVWPGEQVPSTDRLASAQDTWGLPAVLAATTTTPVPALRESDGDRVLRPEGFVAPDRDDFWDGGVGITTASDGTPVGREAAFQDEVGTGSAAADEDGFFAGTFLAPVARYDPADLPGLLDDGTGGTAPLGLAVPAPVLVADAAGRPLRAAALRPTLAGVGLADAGATAIADVAWGEAWGADAAVSSVRVRVAPAADVDAVAAALRAEGFVVTAVAGSATRTVDVVIERYARGTDDPSGAQAVGALGTVRQEWVRVGPTHVVAAPVIGATATLRLVAVAALLLLLAPAAAGLLARRRAAAVAVGGDSLPAPADEPLGEELAPAGRPGRGAALVRVRDAWRDRVRERRARAESGVVDLTAWDGDGWDDDRWDDDRWAGDGWGPGGPGAAGWATSDASSWEGEPVRGRAGAAAGTARTRSGWAAVEDEDEGEGDGDGLAGGGEPSRDAGVPPVVAAAWAALRRRGATSQVLAPLLAALAGGAATVVAARAVVAADGSLVAGAVLAGALLPQLVLVAVVLVAAVAVLRRAARRVPVVAGAVLGAALVGVGAAAWTPVVLALVAGVMVGVLAGTTVRAAASDGDGHEVGHEPGDLSDDVGNDGGAGQADGDAADAPGDGDPHDPRTAEPAPARG</sequence>
<dbReference type="AlphaFoldDB" id="A0A1I0YDP8"/>
<feature type="transmembrane region" description="Helical" evidence="2">
    <location>
        <begin position="932"/>
        <end position="952"/>
    </location>
</feature>
<keyword evidence="4" id="KW-1185">Reference proteome</keyword>
<dbReference type="STRING" id="988821.SAMN05421867_10751"/>
<evidence type="ECO:0000256" key="1">
    <source>
        <dbReference type="SAM" id="MobiDB-lite"/>
    </source>
</evidence>
<dbReference type="EMBL" id="FOKA01000007">
    <property type="protein sequence ID" value="SFB10906.1"/>
    <property type="molecule type" value="Genomic_DNA"/>
</dbReference>
<dbReference type="Proteomes" id="UP000199012">
    <property type="component" value="Unassembled WGS sequence"/>
</dbReference>
<evidence type="ECO:0000256" key="2">
    <source>
        <dbReference type="SAM" id="Phobius"/>
    </source>
</evidence>
<evidence type="ECO:0000313" key="4">
    <source>
        <dbReference type="Proteomes" id="UP000199012"/>
    </source>
</evidence>
<feature type="compositionally biased region" description="Low complexity" evidence="1">
    <location>
        <begin position="1005"/>
        <end position="1015"/>
    </location>
</feature>
<feature type="region of interest" description="Disordered" evidence="1">
    <location>
        <begin position="776"/>
        <end position="847"/>
    </location>
</feature>